<reference evidence="1" key="1">
    <citation type="journal article" date="2014" name="Front. Microbiol.">
        <title>High frequency of phylogenetically diverse reductive dehalogenase-homologous genes in deep subseafloor sedimentary metagenomes.</title>
        <authorList>
            <person name="Kawai M."/>
            <person name="Futagami T."/>
            <person name="Toyoda A."/>
            <person name="Takaki Y."/>
            <person name="Nishi S."/>
            <person name="Hori S."/>
            <person name="Arai W."/>
            <person name="Tsubouchi T."/>
            <person name="Morono Y."/>
            <person name="Uchiyama I."/>
            <person name="Ito T."/>
            <person name="Fujiyama A."/>
            <person name="Inagaki F."/>
            <person name="Takami H."/>
        </authorList>
    </citation>
    <scope>NUCLEOTIDE SEQUENCE</scope>
    <source>
        <strain evidence="1">Expedition CK06-06</strain>
    </source>
</reference>
<accession>X1CQ88</accession>
<sequence>MVLGSRFRYRDGVNEVVCEAQTAAGQLDNLTYAQAGIQHEQKHSGV</sequence>
<proteinExistence type="predicted"/>
<comment type="caution">
    <text evidence="1">The sequence shown here is derived from an EMBL/GenBank/DDBJ whole genome shotgun (WGS) entry which is preliminary data.</text>
</comment>
<organism evidence="1">
    <name type="scientific">marine sediment metagenome</name>
    <dbReference type="NCBI Taxonomy" id="412755"/>
    <lineage>
        <taxon>unclassified sequences</taxon>
        <taxon>metagenomes</taxon>
        <taxon>ecological metagenomes</taxon>
    </lineage>
</organism>
<gene>
    <name evidence="1" type="ORF">S01H4_62985</name>
</gene>
<dbReference type="EMBL" id="BART01037738">
    <property type="protein sequence ID" value="GAH10551.1"/>
    <property type="molecule type" value="Genomic_DNA"/>
</dbReference>
<protein>
    <submittedName>
        <fullName evidence="1">Uncharacterized protein</fullName>
    </submittedName>
</protein>
<evidence type="ECO:0000313" key="1">
    <source>
        <dbReference type="EMBL" id="GAH10551.1"/>
    </source>
</evidence>
<name>X1CQ88_9ZZZZ</name>
<dbReference type="AlphaFoldDB" id="X1CQ88"/>
<feature type="non-terminal residue" evidence="1">
    <location>
        <position position="46"/>
    </location>
</feature>